<feature type="region of interest" description="Disordered" evidence="1">
    <location>
        <begin position="1"/>
        <end position="36"/>
    </location>
</feature>
<organism evidence="3 4">
    <name type="scientific">Pseudonocardia endophytica</name>
    <dbReference type="NCBI Taxonomy" id="401976"/>
    <lineage>
        <taxon>Bacteria</taxon>
        <taxon>Bacillati</taxon>
        <taxon>Actinomycetota</taxon>
        <taxon>Actinomycetes</taxon>
        <taxon>Pseudonocardiales</taxon>
        <taxon>Pseudonocardiaceae</taxon>
        <taxon>Pseudonocardia</taxon>
    </lineage>
</organism>
<dbReference type="InterPro" id="IPR050570">
    <property type="entry name" value="Cell_wall_metabolism_enzyme"/>
</dbReference>
<proteinExistence type="predicted"/>
<dbReference type="GO" id="GO:0004222">
    <property type="term" value="F:metalloendopeptidase activity"/>
    <property type="evidence" value="ECO:0007669"/>
    <property type="project" value="TreeGrafter"/>
</dbReference>
<protein>
    <submittedName>
        <fullName evidence="3">Peptidase M23-like protein</fullName>
    </submittedName>
</protein>
<dbReference type="SUPFAM" id="SSF51261">
    <property type="entry name" value="Duplicated hybrid motif"/>
    <property type="match status" value="1"/>
</dbReference>
<dbReference type="InterPro" id="IPR011055">
    <property type="entry name" value="Dup_hybrid_motif"/>
</dbReference>
<sequence length="304" mass="30792">MARHRSPSGAPLDSRHGATPDAPAAGGHRLPAPPPSTRCARITVTAAAGGALVAAGQTFASAFGLTPDPARAAEDAAVARLAASAMLPVNDVSTADPTAPAVTNAIGGEQLTADGSLPTLADTAKVDVANLAKAARLGTEAAKDEGTAKSAMAQGAPQAVVYDGTTYVLPTRGTFTSGFGGRWGVTHYGIDLAAPIGTPIYALTDGVVEKSGPASGFGMWVVLRHTDGTASVYGHVNRSFVEVGQKIKAGDQIAEVGNRGQSTGPHLHLEVWEQDGTKTNPLPWLLQRGINVTGPALAEAEKAA</sequence>
<evidence type="ECO:0000259" key="2">
    <source>
        <dbReference type="Pfam" id="PF01551"/>
    </source>
</evidence>
<gene>
    <name evidence="3" type="ORF">EV378_4375</name>
</gene>
<evidence type="ECO:0000256" key="1">
    <source>
        <dbReference type="SAM" id="MobiDB-lite"/>
    </source>
</evidence>
<dbReference type="Proteomes" id="UP000295560">
    <property type="component" value="Unassembled WGS sequence"/>
</dbReference>
<dbReference type="EMBL" id="SMFZ01000002">
    <property type="protein sequence ID" value="TCK20416.1"/>
    <property type="molecule type" value="Genomic_DNA"/>
</dbReference>
<accession>A0A4V2PHF0</accession>
<comment type="caution">
    <text evidence="3">The sequence shown here is derived from an EMBL/GenBank/DDBJ whole genome shotgun (WGS) entry which is preliminary data.</text>
</comment>
<dbReference type="AlphaFoldDB" id="A0A4V2PHF0"/>
<evidence type="ECO:0000313" key="4">
    <source>
        <dbReference type="Proteomes" id="UP000295560"/>
    </source>
</evidence>
<feature type="domain" description="M23ase beta-sheet core" evidence="2">
    <location>
        <begin position="186"/>
        <end position="281"/>
    </location>
</feature>
<dbReference type="CDD" id="cd12797">
    <property type="entry name" value="M23_peptidase"/>
    <property type="match status" value="1"/>
</dbReference>
<dbReference type="PANTHER" id="PTHR21666:SF270">
    <property type="entry name" value="MUREIN HYDROLASE ACTIVATOR ENVC"/>
    <property type="match status" value="1"/>
</dbReference>
<dbReference type="Pfam" id="PF01551">
    <property type="entry name" value="Peptidase_M23"/>
    <property type="match status" value="1"/>
</dbReference>
<dbReference type="PANTHER" id="PTHR21666">
    <property type="entry name" value="PEPTIDASE-RELATED"/>
    <property type="match status" value="1"/>
</dbReference>
<dbReference type="Gene3D" id="2.70.70.10">
    <property type="entry name" value="Glucose Permease (Domain IIA)"/>
    <property type="match status" value="1"/>
</dbReference>
<keyword evidence="4" id="KW-1185">Reference proteome</keyword>
<name>A0A4V2PHF0_PSEEN</name>
<dbReference type="InterPro" id="IPR016047">
    <property type="entry name" value="M23ase_b-sheet_dom"/>
</dbReference>
<reference evidence="3 4" key="1">
    <citation type="submission" date="2019-03" db="EMBL/GenBank/DDBJ databases">
        <title>Sequencing the genomes of 1000 actinobacteria strains.</title>
        <authorList>
            <person name="Klenk H.-P."/>
        </authorList>
    </citation>
    <scope>NUCLEOTIDE SEQUENCE [LARGE SCALE GENOMIC DNA]</scope>
    <source>
        <strain evidence="3 4">DSM 44969</strain>
    </source>
</reference>
<evidence type="ECO:0000313" key="3">
    <source>
        <dbReference type="EMBL" id="TCK20416.1"/>
    </source>
</evidence>
<dbReference type="RefSeq" id="WP_243653692.1">
    <property type="nucleotide sequence ID" value="NZ_SMFZ01000002.1"/>
</dbReference>